<feature type="binding site" evidence="3">
    <location>
        <position position="238"/>
    </location>
    <ligand>
        <name>Mg(2+)</name>
        <dbReference type="ChEBI" id="CHEBI:18420"/>
        <label>1</label>
    </ligand>
</feature>
<dbReference type="GO" id="GO:0046872">
    <property type="term" value="F:metal ion binding"/>
    <property type="evidence" value="ECO:0007669"/>
    <property type="project" value="UniProtKB-KW"/>
</dbReference>
<dbReference type="GeneID" id="9132002"/>
<feature type="binding site" evidence="3">
    <location>
        <position position="53"/>
    </location>
    <ligand>
        <name>Mg(2+)</name>
        <dbReference type="ChEBI" id="CHEBI:18420"/>
        <label>1</label>
    </ligand>
</feature>
<dbReference type="Gene3D" id="1.10.4080.10">
    <property type="entry name" value="ADP-ribosylation/Crystallin J1"/>
    <property type="match status" value="1"/>
</dbReference>
<evidence type="ECO:0000313" key="4">
    <source>
        <dbReference type="EMBL" id="ADG13647.1"/>
    </source>
</evidence>
<reference evidence="4" key="1">
    <citation type="submission" date="2010-04" db="EMBL/GenBank/DDBJ databases">
        <title>Complete sequence of Methanocaldococcus infernus ME.</title>
        <authorList>
            <consortium name="US DOE Joint Genome Institute"/>
            <person name="Lucas S."/>
            <person name="Copeland A."/>
            <person name="Lapidus A."/>
            <person name="Cheng J.-F."/>
            <person name="Bruce D."/>
            <person name="Goodwin L."/>
            <person name="Pitluck S."/>
            <person name="Munk A.C."/>
            <person name="Detter J.C."/>
            <person name="Han C."/>
            <person name="Tapia R."/>
            <person name="Land M."/>
            <person name="Hauser L."/>
            <person name="Kyrpides N."/>
            <person name="Mikhailova N."/>
            <person name="Sieprawska-Lupa M."/>
            <person name="Whitman W.B."/>
            <person name="Woyke T."/>
        </authorList>
    </citation>
    <scope>NUCLEOTIDE SEQUENCE [LARGE SCALE GENOMIC DNA]</scope>
    <source>
        <strain evidence="4">ME</strain>
    </source>
</reference>
<feature type="binding site" evidence="3">
    <location>
        <position position="237"/>
    </location>
    <ligand>
        <name>Mg(2+)</name>
        <dbReference type="ChEBI" id="CHEBI:18420"/>
        <label>1</label>
    </ligand>
</feature>
<dbReference type="OrthoDB" id="114878at2157"/>
<dbReference type="PANTHER" id="PTHR16222:SF24">
    <property type="entry name" value="ADP-RIBOSYLHYDROLASE ARH3"/>
    <property type="match status" value="1"/>
</dbReference>
<dbReference type="PANTHER" id="PTHR16222">
    <property type="entry name" value="ADP-RIBOSYLGLYCOHYDROLASE"/>
    <property type="match status" value="1"/>
</dbReference>
<name>D5VSU4_METIM</name>
<dbReference type="HOGENOM" id="CLU_024566_7_0_2"/>
<dbReference type="InterPro" id="IPR050792">
    <property type="entry name" value="ADP-ribosylglycohydrolase"/>
</dbReference>
<dbReference type="SUPFAM" id="SSF101478">
    <property type="entry name" value="ADP-ribosylglycohydrolase"/>
    <property type="match status" value="1"/>
</dbReference>
<gene>
    <name evidence="4" type="ordered locus">Metin_0989</name>
</gene>
<dbReference type="KEGG" id="mif:Metin_0989"/>
<dbReference type="RefSeq" id="WP_013100392.1">
    <property type="nucleotide sequence ID" value="NC_014122.1"/>
</dbReference>
<evidence type="ECO:0000256" key="3">
    <source>
        <dbReference type="PIRSR" id="PIRSR605502-1"/>
    </source>
</evidence>
<comment type="similarity">
    <text evidence="1">Belongs to the ADP-ribosylglycohydrolase family.</text>
</comment>
<proteinExistence type="inferred from homology"/>
<dbReference type="Pfam" id="PF03747">
    <property type="entry name" value="ADP_ribosyl_GH"/>
    <property type="match status" value="1"/>
</dbReference>
<sequence>MKSVVFSAAIGDALGMPAEGLKREEIKKLYGFIEDYEEPKNYLKGKKERGEWTDDTDQALALIDGIEDINIFIRKLIEWKNRNPPDIGLTSLKAIEKLERGDLSGVDSPSSGAAMRIYPIGLVCKDLDGLKRKVILYSKITHNNKDAIAGALAIAYLVFKEEKDLDGCIKFLENFNYKFSKLLERIKSLKAVEEAYQLFGTGVLAYEVVPSAIATFILEEDFEEGLLKCVNAGGDTDTLASIYGALAGSYYKRVPKRYLKGLKNKEILEEKVKKLLSLF</sequence>
<dbReference type="GO" id="GO:0016787">
    <property type="term" value="F:hydrolase activity"/>
    <property type="evidence" value="ECO:0007669"/>
    <property type="project" value="UniProtKB-KW"/>
</dbReference>
<dbReference type="STRING" id="573063.Metin_0989"/>
<accession>D5VSU4</accession>
<feature type="binding site" evidence="3">
    <location>
        <position position="235"/>
    </location>
    <ligand>
        <name>Mg(2+)</name>
        <dbReference type="ChEBI" id="CHEBI:18420"/>
        <label>1</label>
    </ligand>
</feature>
<evidence type="ECO:0000256" key="1">
    <source>
        <dbReference type="ARBA" id="ARBA00010702"/>
    </source>
</evidence>
<protein>
    <submittedName>
        <fullName evidence="4">ADP-ribosylation/Crystallin J1</fullName>
    </submittedName>
</protein>
<dbReference type="eggNOG" id="arCOG04448">
    <property type="taxonomic scope" value="Archaea"/>
</dbReference>
<dbReference type="EMBL" id="CP002009">
    <property type="protein sequence ID" value="ADG13647.1"/>
    <property type="molecule type" value="Genomic_DNA"/>
</dbReference>
<evidence type="ECO:0000313" key="5">
    <source>
        <dbReference type="Proteomes" id="UP000002061"/>
    </source>
</evidence>
<keyword evidence="3" id="KW-0479">Metal-binding</keyword>
<feature type="binding site" evidence="3">
    <location>
        <position position="54"/>
    </location>
    <ligand>
        <name>Mg(2+)</name>
        <dbReference type="ChEBI" id="CHEBI:18420"/>
        <label>1</label>
    </ligand>
</feature>
<keyword evidence="5" id="KW-1185">Reference proteome</keyword>
<keyword evidence="2" id="KW-0378">Hydrolase</keyword>
<comment type="cofactor">
    <cofactor evidence="3">
        <name>Mg(2+)</name>
        <dbReference type="ChEBI" id="CHEBI:18420"/>
    </cofactor>
    <text evidence="3">Binds 2 magnesium ions per subunit.</text>
</comment>
<dbReference type="InterPro" id="IPR005502">
    <property type="entry name" value="Ribosyl_crysJ1"/>
</dbReference>
<feature type="binding site" evidence="3">
    <location>
        <position position="55"/>
    </location>
    <ligand>
        <name>Mg(2+)</name>
        <dbReference type="ChEBI" id="CHEBI:18420"/>
        <label>1</label>
    </ligand>
</feature>
<evidence type="ECO:0000256" key="2">
    <source>
        <dbReference type="ARBA" id="ARBA00022801"/>
    </source>
</evidence>
<dbReference type="InterPro" id="IPR036705">
    <property type="entry name" value="Ribosyl_crysJ1_sf"/>
</dbReference>
<keyword evidence="3" id="KW-0460">Magnesium</keyword>
<dbReference type="AlphaFoldDB" id="D5VSU4"/>
<dbReference type="Proteomes" id="UP000002061">
    <property type="component" value="Chromosome"/>
</dbReference>
<organism evidence="4 5">
    <name type="scientific">Methanocaldococcus infernus (strain DSM 11812 / JCM 15783 / ME)</name>
    <dbReference type="NCBI Taxonomy" id="573063"/>
    <lineage>
        <taxon>Archaea</taxon>
        <taxon>Methanobacteriati</taxon>
        <taxon>Methanobacteriota</taxon>
        <taxon>Methanomada group</taxon>
        <taxon>Methanococci</taxon>
        <taxon>Methanococcales</taxon>
        <taxon>Methanocaldococcaceae</taxon>
        <taxon>Methanocaldococcus</taxon>
    </lineage>
</organism>